<dbReference type="Proteomes" id="UP000600918">
    <property type="component" value="Unassembled WGS sequence"/>
</dbReference>
<dbReference type="EMBL" id="JACSDY010000011">
    <property type="protein sequence ID" value="KAF7415561.1"/>
    <property type="molecule type" value="Genomic_DNA"/>
</dbReference>
<keyword evidence="2" id="KW-1185">Reference proteome</keyword>
<sequence>MVRKMVILPLKSGTTRERCGLANALPARTFNLCHYCFPSITVGLPCERRCHGKYISPSENVAASHPKLRSNPNVVRMVVRWCVSWGAEACFVQRRFGVPLLARTVVVIVRPNSAHD</sequence>
<evidence type="ECO:0000313" key="2">
    <source>
        <dbReference type="Proteomes" id="UP000600918"/>
    </source>
</evidence>
<organism evidence="1 2">
    <name type="scientific">Vespula pensylvanica</name>
    <name type="common">Western yellow jacket</name>
    <name type="synonym">Wasp</name>
    <dbReference type="NCBI Taxonomy" id="30213"/>
    <lineage>
        <taxon>Eukaryota</taxon>
        <taxon>Metazoa</taxon>
        <taxon>Ecdysozoa</taxon>
        <taxon>Arthropoda</taxon>
        <taxon>Hexapoda</taxon>
        <taxon>Insecta</taxon>
        <taxon>Pterygota</taxon>
        <taxon>Neoptera</taxon>
        <taxon>Endopterygota</taxon>
        <taxon>Hymenoptera</taxon>
        <taxon>Apocrita</taxon>
        <taxon>Aculeata</taxon>
        <taxon>Vespoidea</taxon>
        <taxon>Vespidae</taxon>
        <taxon>Vespinae</taxon>
        <taxon>Vespula</taxon>
    </lineage>
</organism>
<reference evidence="1" key="1">
    <citation type="journal article" date="2020" name="G3 (Bethesda)">
        <title>High-Quality Assemblies for Three Invasive Social Wasps from the &lt;i&gt;Vespula&lt;/i&gt; Genus.</title>
        <authorList>
            <person name="Harrop T.W.R."/>
            <person name="Guhlin J."/>
            <person name="McLaughlin G.M."/>
            <person name="Permina E."/>
            <person name="Stockwell P."/>
            <person name="Gilligan J."/>
            <person name="Le Lec M.F."/>
            <person name="Gruber M.A.M."/>
            <person name="Quinn O."/>
            <person name="Lovegrove M."/>
            <person name="Duncan E.J."/>
            <person name="Remnant E.J."/>
            <person name="Van Eeckhoven J."/>
            <person name="Graham B."/>
            <person name="Knapp R.A."/>
            <person name="Langford K.W."/>
            <person name="Kronenberg Z."/>
            <person name="Press M.O."/>
            <person name="Eacker S.M."/>
            <person name="Wilson-Rankin E.E."/>
            <person name="Purcell J."/>
            <person name="Lester P.J."/>
            <person name="Dearden P.K."/>
        </authorList>
    </citation>
    <scope>NUCLEOTIDE SEQUENCE</scope>
    <source>
        <strain evidence="1">Volc-1</strain>
    </source>
</reference>
<accession>A0A834NQG1</accession>
<evidence type="ECO:0000313" key="1">
    <source>
        <dbReference type="EMBL" id="KAF7415561.1"/>
    </source>
</evidence>
<proteinExistence type="predicted"/>
<name>A0A834NQG1_VESPE</name>
<comment type="caution">
    <text evidence="1">The sequence shown here is derived from an EMBL/GenBank/DDBJ whole genome shotgun (WGS) entry which is preliminary data.</text>
</comment>
<dbReference type="AlphaFoldDB" id="A0A834NQG1"/>
<gene>
    <name evidence="1" type="ORF">H0235_012153</name>
</gene>
<protein>
    <submittedName>
        <fullName evidence="1">Uncharacterized protein</fullName>
    </submittedName>
</protein>